<accession>A0A2C9UYX1</accession>
<feature type="transmembrane region" description="Helical" evidence="1">
    <location>
        <begin position="6"/>
        <end position="24"/>
    </location>
</feature>
<sequence>MTITEMWTQLGSVIAGLMFGWAMFKQYFPDQLRGSFNRYTQRLVGFVYPYLQITFHEYTGERLKRSEVYSAIQSYLSANSSMLKFKIILCSLGINFGGLYIASLQLCVGRYRKIIFVILFLDFL</sequence>
<keyword evidence="1" id="KW-0812">Transmembrane</keyword>
<proteinExistence type="predicted"/>
<dbReference type="AlphaFoldDB" id="A0A2C9UYX1"/>
<feature type="transmembrane region" description="Helical" evidence="1">
    <location>
        <begin position="87"/>
        <end position="106"/>
    </location>
</feature>
<name>A0A2C9UYX1_MANES</name>
<gene>
    <name evidence="3" type="ORF">MANES_11G059600</name>
</gene>
<dbReference type="InterPro" id="IPR025753">
    <property type="entry name" value="AAA_N_dom"/>
</dbReference>
<evidence type="ECO:0000259" key="2">
    <source>
        <dbReference type="Pfam" id="PF14363"/>
    </source>
</evidence>
<organism evidence="3">
    <name type="scientific">Manihot esculenta</name>
    <name type="common">Cassava</name>
    <name type="synonym">Jatropha manihot</name>
    <dbReference type="NCBI Taxonomy" id="3983"/>
    <lineage>
        <taxon>Eukaryota</taxon>
        <taxon>Viridiplantae</taxon>
        <taxon>Streptophyta</taxon>
        <taxon>Embryophyta</taxon>
        <taxon>Tracheophyta</taxon>
        <taxon>Spermatophyta</taxon>
        <taxon>Magnoliopsida</taxon>
        <taxon>eudicotyledons</taxon>
        <taxon>Gunneridae</taxon>
        <taxon>Pentapetalae</taxon>
        <taxon>rosids</taxon>
        <taxon>fabids</taxon>
        <taxon>Malpighiales</taxon>
        <taxon>Euphorbiaceae</taxon>
        <taxon>Crotonoideae</taxon>
        <taxon>Manihoteae</taxon>
        <taxon>Manihot</taxon>
    </lineage>
</organism>
<evidence type="ECO:0000313" key="3">
    <source>
        <dbReference type="EMBL" id="OAY36913.1"/>
    </source>
</evidence>
<feature type="domain" description="AAA-type ATPase N-terminal" evidence="2">
    <location>
        <begin position="28"/>
        <end position="82"/>
    </location>
</feature>
<keyword evidence="1" id="KW-1133">Transmembrane helix</keyword>
<dbReference type="STRING" id="3983.A0A2C9UYX1"/>
<keyword evidence="1" id="KW-0472">Membrane</keyword>
<dbReference type="Pfam" id="PF14363">
    <property type="entry name" value="AAA_assoc"/>
    <property type="match status" value="1"/>
</dbReference>
<protein>
    <recommendedName>
        <fullName evidence="2">AAA-type ATPase N-terminal domain-containing protein</fullName>
    </recommendedName>
</protein>
<reference evidence="3" key="1">
    <citation type="submission" date="2016-02" db="EMBL/GenBank/DDBJ databases">
        <title>WGS assembly of Manihot esculenta.</title>
        <authorList>
            <person name="Bredeson J.V."/>
            <person name="Prochnik S.E."/>
            <person name="Lyons J.B."/>
            <person name="Schmutz J."/>
            <person name="Grimwood J."/>
            <person name="Vrebalov J."/>
            <person name="Bart R.S."/>
            <person name="Amuge T."/>
            <person name="Ferguson M.E."/>
            <person name="Green R."/>
            <person name="Putnam N."/>
            <person name="Stites J."/>
            <person name="Rounsley S."/>
            <person name="Rokhsar D.S."/>
        </authorList>
    </citation>
    <scope>NUCLEOTIDE SEQUENCE [LARGE SCALE GENOMIC DNA]</scope>
    <source>
        <tissue evidence="3">Leaf</tissue>
    </source>
</reference>
<evidence type="ECO:0000256" key="1">
    <source>
        <dbReference type="SAM" id="Phobius"/>
    </source>
</evidence>
<dbReference type="EMBL" id="CM004397">
    <property type="protein sequence ID" value="OAY36913.1"/>
    <property type="molecule type" value="Genomic_DNA"/>
</dbReference>